<reference evidence="1" key="2">
    <citation type="submission" date="2015-03" db="UniProtKB">
        <authorList>
            <consortium name="EnsemblPlants"/>
        </authorList>
    </citation>
    <scope>IDENTIFICATION</scope>
</reference>
<organism evidence="1">
    <name type="scientific">Oryza barthii</name>
    <dbReference type="NCBI Taxonomy" id="65489"/>
    <lineage>
        <taxon>Eukaryota</taxon>
        <taxon>Viridiplantae</taxon>
        <taxon>Streptophyta</taxon>
        <taxon>Embryophyta</taxon>
        <taxon>Tracheophyta</taxon>
        <taxon>Spermatophyta</taxon>
        <taxon>Magnoliopsida</taxon>
        <taxon>Liliopsida</taxon>
        <taxon>Poales</taxon>
        <taxon>Poaceae</taxon>
        <taxon>BOP clade</taxon>
        <taxon>Oryzoideae</taxon>
        <taxon>Oryzeae</taxon>
        <taxon>Oryzinae</taxon>
        <taxon>Oryza</taxon>
    </lineage>
</organism>
<evidence type="ECO:0000313" key="1">
    <source>
        <dbReference type="EnsemblPlants" id="OBART06G17660.1"/>
    </source>
</evidence>
<protein>
    <submittedName>
        <fullName evidence="1">Uncharacterized protein</fullName>
    </submittedName>
</protein>
<sequence length="149" mass="15183">MSVRSPSLDVDGSGAESIFGSGGIGGFAAIVLEPPSACSSLSPPPHSPSTYQHVHAVAATSPPISETCPPRSRRGDDVEAGIDDATLEAFTAVVYSCDSIAAATQTCCFVCLENYGDADVLCVLPNSGNLFQLTPLVKVTPLSLGIALS</sequence>
<name>A0A0D3GHK2_9ORYZ</name>
<dbReference type="Proteomes" id="UP000026960">
    <property type="component" value="Chromosome 6"/>
</dbReference>
<evidence type="ECO:0000313" key="2">
    <source>
        <dbReference type="Proteomes" id="UP000026960"/>
    </source>
</evidence>
<keyword evidence="2" id="KW-1185">Reference proteome</keyword>
<proteinExistence type="predicted"/>
<dbReference type="STRING" id="65489.A0A0D3GHK2"/>
<dbReference type="PaxDb" id="65489-OBART06G17660.1"/>
<dbReference type="HOGENOM" id="CLU_1752581_0_0_1"/>
<dbReference type="Gramene" id="OBART06G17660.1">
    <property type="protein sequence ID" value="OBART06G17660.1"/>
    <property type="gene ID" value="OBART06G17660"/>
</dbReference>
<dbReference type="EnsemblPlants" id="OBART06G17660.1">
    <property type="protein sequence ID" value="OBART06G17660.1"/>
    <property type="gene ID" value="OBART06G17660"/>
</dbReference>
<reference evidence="1" key="1">
    <citation type="journal article" date="2009" name="Rice">
        <title>De Novo Next Generation Sequencing of Plant Genomes.</title>
        <authorList>
            <person name="Rounsley S."/>
            <person name="Marri P.R."/>
            <person name="Yu Y."/>
            <person name="He R."/>
            <person name="Sisneros N."/>
            <person name="Goicoechea J.L."/>
            <person name="Lee S.J."/>
            <person name="Angelova A."/>
            <person name="Kudrna D."/>
            <person name="Luo M."/>
            <person name="Affourtit J."/>
            <person name="Desany B."/>
            <person name="Knight J."/>
            <person name="Niazi F."/>
            <person name="Egholm M."/>
            <person name="Wing R.A."/>
        </authorList>
    </citation>
    <scope>NUCLEOTIDE SEQUENCE [LARGE SCALE GENOMIC DNA]</scope>
    <source>
        <strain evidence="1">cv. IRGC 105608</strain>
    </source>
</reference>
<dbReference type="AlphaFoldDB" id="A0A0D3GHK2"/>
<accession>A0A0D3GHK2</accession>